<proteinExistence type="predicted"/>
<feature type="domain" description="N,N-dimethylformamidase beta subunit-like C-terminal" evidence="3">
    <location>
        <begin position="153"/>
        <end position="561"/>
    </location>
</feature>
<feature type="domain" description="DUF4082" evidence="1">
    <location>
        <begin position="1761"/>
        <end position="1901"/>
    </location>
</feature>
<dbReference type="Pfam" id="PF17957">
    <property type="entry name" value="Big_7"/>
    <property type="match status" value="1"/>
</dbReference>
<dbReference type="Pfam" id="PF13313">
    <property type="entry name" value="DUF4082"/>
    <property type="match status" value="5"/>
</dbReference>
<feature type="domain" description="Cadherin-like" evidence="2">
    <location>
        <begin position="885"/>
        <end position="980"/>
    </location>
</feature>
<dbReference type="Gene3D" id="2.60.40.2810">
    <property type="match status" value="4"/>
</dbReference>
<accession>A0ABS7A5G1</accession>
<dbReference type="Pfam" id="PF20254">
    <property type="entry name" value="DMFA2_C"/>
    <property type="match status" value="1"/>
</dbReference>
<feature type="domain" description="Cadherin-like" evidence="2">
    <location>
        <begin position="1653"/>
        <end position="1747"/>
    </location>
</feature>
<dbReference type="InterPro" id="IPR014756">
    <property type="entry name" value="Ig_E-set"/>
</dbReference>
<dbReference type="Proteomes" id="UP001196565">
    <property type="component" value="Unassembled WGS sequence"/>
</dbReference>
<feature type="domain" description="DUF4082" evidence="1">
    <location>
        <begin position="738"/>
        <end position="873"/>
    </location>
</feature>
<feature type="domain" description="DUF4082" evidence="1">
    <location>
        <begin position="993"/>
        <end position="1132"/>
    </location>
</feature>
<feature type="domain" description="Cadherin-like" evidence="2">
    <location>
        <begin position="1143"/>
        <end position="1237"/>
    </location>
</feature>
<evidence type="ECO:0000259" key="2">
    <source>
        <dbReference type="Pfam" id="PF17892"/>
    </source>
</evidence>
<dbReference type="Pfam" id="PF17892">
    <property type="entry name" value="Cadherin_5"/>
    <property type="match status" value="4"/>
</dbReference>
<evidence type="ECO:0000313" key="4">
    <source>
        <dbReference type="EMBL" id="MBW6397557.1"/>
    </source>
</evidence>
<dbReference type="InterPro" id="IPR025141">
    <property type="entry name" value="DUF4082"/>
</dbReference>
<dbReference type="Gene3D" id="2.60.40.650">
    <property type="match status" value="1"/>
</dbReference>
<feature type="domain" description="Cadherin-like" evidence="2">
    <location>
        <begin position="1399"/>
        <end position="1493"/>
    </location>
</feature>
<dbReference type="EMBL" id="JAHYBZ010000002">
    <property type="protein sequence ID" value="MBW6397557.1"/>
    <property type="molecule type" value="Genomic_DNA"/>
</dbReference>
<reference evidence="4 5" key="1">
    <citation type="submission" date="2021-07" db="EMBL/GenBank/DDBJ databases">
        <authorList>
            <person name="So Y."/>
        </authorList>
    </citation>
    <scope>NUCLEOTIDE SEQUENCE [LARGE SCALE GENOMIC DNA]</scope>
    <source>
        <strain evidence="4 5">HJA6</strain>
    </source>
</reference>
<feature type="domain" description="DUF4082" evidence="1">
    <location>
        <begin position="1509"/>
        <end position="1645"/>
    </location>
</feature>
<evidence type="ECO:0000313" key="5">
    <source>
        <dbReference type="Proteomes" id="UP001196565"/>
    </source>
</evidence>
<dbReference type="RefSeq" id="WP_219762161.1">
    <property type="nucleotide sequence ID" value="NZ_JAHYBZ010000002.1"/>
</dbReference>
<comment type="caution">
    <text evidence="4">The sequence shown here is derived from an EMBL/GenBank/DDBJ whole genome shotgun (WGS) entry which is preliminary data.</text>
</comment>
<keyword evidence="5" id="KW-1185">Reference proteome</keyword>
<feature type="domain" description="DUF4082" evidence="1">
    <location>
        <begin position="1251"/>
        <end position="1391"/>
    </location>
</feature>
<name>A0ABS7A5G1_9PROT</name>
<dbReference type="InterPro" id="IPR046540">
    <property type="entry name" value="DMFA2_C"/>
</dbReference>
<dbReference type="SUPFAM" id="SSF81296">
    <property type="entry name" value="E set domains"/>
    <property type="match status" value="1"/>
</dbReference>
<organism evidence="4 5">
    <name type="scientific">Roseomonas alba</name>
    <dbReference type="NCBI Taxonomy" id="2846776"/>
    <lineage>
        <taxon>Bacteria</taxon>
        <taxon>Pseudomonadati</taxon>
        <taxon>Pseudomonadota</taxon>
        <taxon>Alphaproteobacteria</taxon>
        <taxon>Acetobacterales</taxon>
        <taxon>Roseomonadaceae</taxon>
        <taxon>Roseomonas</taxon>
    </lineage>
</organism>
<sequence>MSSTTTTIGSTSLPVLYDPSGMDPLSGQPVSDVLVFSMGGLTPSDGSAPMSSEPVLSTMSFTTTALTEPSGTSSSTDSSTSAFTAAAPSTLAATTTSAMNAIVLENMKQGTPQSVWDLQGAGSSNIEGFTTDISYNLGQTVSFKINTDSTDYRVEIYRLGYYGGDGARLMGTINHEGAAIIQPDPLRDASMGLVDAGNWFVTDTWDIPEDAVSGIYIAKLVREDGTFGENHIPFIVRNDASTSDIVFQTSDSTWQAYNGWGGANVYGGNGPGGDFATPGRSYAVSYNRPITTRDGGGWAAGPQDYIFGAEYSALRWLEANGYDVSYISGVDTARSGESLLNHKVFLSVGHDEYWSAEQRTNVEAARDAGVNLAFLSGNAMYWKTRWEASIDGSETDYRTMVTYKETRAGTKIDPSDEWTGTWRDLTYDPALGGQTPENALQGTMFTVDSYRLDSIKIPYDMTQLRFWRNTAVAETAPGETAALVQNLLGYEWDSAPDNSFTPDGLIRLSSTTLSVDTLLYDYGTTVGPGVATHNLTLYRAESGAIVFGAGTVYWSWGLDENHDLQWTPTDPSVQQAMVNLFADMGVQAQTLQSGLVPATASIDFTAPTSTMNAVAGPVLEGDRITLTGNMADVGGRIAGVEVSTDGGNSWWAASFDSSAGTWSYTWTAPSAGTYALQARSVDDSLNMGYASAPRAVTVGEASQISLFGVNEAPPPLPQNWDPSQVTLCCNVCVVHVFGPAEVGVKFASERSGTISSIRFYKDDRNTGEHVAHLWAADGTLLATATFTAETGSGWQQVELSQPVTIAANTVYIASYSTTTGVYLASHNAYFSEAHVSGPLTALRSDWQTGPNGVIADAGAFPGGPVQASMNYWVDVVFNAASTTGNTGPTAVADVMPDAEKGQPLVFTAGSLTANDTDPNGDPLSILNVSGATNGTAVWDYYRQTIVFTPDEGFIGEASFTYTVTDGRGGTAQAVASFTVKEPPHRVTLFDATDTPQFANVADPTAVELGVQFVASAAGSIAGIRFYKGALNTGVHTAHLWKADGTLLATATFSGETTSGWQQVMFAAPVDIQAGETYLASYHTVTGMYAAAPGYFNSQYSNGPLTVTGGGLYAYGAAGSFPTESFNASNYWVDVMFQPGGVENVAPLAADDSGFAVARNMPFLIAAASLLGNDTDANWDSLTITGVSGATHGTVAYDPVTGYVTFTPDADYLGDASFVYSISDGRGGTSQATVSMQVRDLPPVTSLFEDDARPAVASVSDNSAIELGMRFQVTQNGSIAGIRFYKGPQNTGTHVANLWSSDGTLLASATFAQESGTGWQEVYFAQPVTLVTGQNYVASYHTTSGYYSATSGFFNQSYSQGGIVAAGGSNGVYGYGNSGFPTQTYNATNYWVDVLFSEGNSAPTVAPDTGLSAYSGVPIVIAVSSLLSNDTDPNGDALTITAVSGGAGGTAILDAQAGTITFTPTDGYVGAASFTYTLSDGHGATAQGAVGIDVFAPGSSERLFDRFDRPALESAADDGPVELGVRFTAEVGGLITGIRFYKGAGNTGPHVGNLWTADGTLLATVTFTDETANGWQQANFSQPVSITAGQTYVASYNTTNGNYSATSGYFSQAHDNGVLAATQGVFNYGSAGTFPAASYQATNYWVDVVMDARNRDPVAGADSGLLAHSGTPLVIPVATLLANDSDPDGDGLTLTSVTAGSHGSVAFDAQAQTVTFTPEQGYVGAADFSYGITDARGGQSFGTAAVEVDAGATTSSLFGPNDTPAIASVNDPGSIELGMKFRSSESGSITGVKFYKGNQNTGTHTGSLWTATGTLLATATFTNETASGWQQVDFASAVSIAPDTDYVVSYHTTSGFYAASSGYFNEAQSNGPLTAPGSGNGLYAYGDSQFPTGSWGNTNYWVDVNFRGQLAA</sequence>
<evidence type="ECO:0000259" key="3">
    <source>
        <dbReference type="Pfam" id="PF20254"/>
    </source>
</evidence>
<dbReference type="InterPro" id="IPR041690">
    <property type="entry name" value="Cadherin_5"/>
</dbReference>
<gene>
    <name evidence="4" type="ORF">KPL78_06850</name>
</gene>
<evidence type="ECO:0000259" key="1">
    <source>
        <dbReference type="Pfam" id="PF13313"/>
    </source>
</evidence>
<dbReference type="NCBIfam" id="NF012211">
    <property type="entry name" value="tand_rpt_95"/>
    <property type="match status" value="4"/>
</dbReference>
<protein>
    <submittedName>
        <fullName evidence="4">DUF4082 domain-containing protein</fullName>
    </submittedName>
</protein>